<keyword evidence="3" id="KW-1185">Reference proteome</keyword>
<evidence type="ECO:0000313" key="3">
    <source>
        <dbReference type="Proteomes" id="UP000682134"/>
    </source>
</evidence>
<feature type="domain" description="Putative component of 'biosynthetic module'" evidence="1">
    <location>
        <begin position="12"/>
        <end position="267"/>
    </location>
</feature>
<protein>
    <submittedName>
        <fullName evidence="2">YceG family protein</fullName>
    </submittedName>
</protein>
<sequence length="540" mass="63471">MVMFTPKIMNSNNYEWLTTLKQPSSQRQDIQQVGEFIQYNQIAWQILGSTTDVDEYFENLYDLTHDEYLNICLLSEELDKNISNEMFQDIQKILSINTAEHGLSVNRLIAFLEGSQLIPKHENQDIHLHIRNQIKTVLTKFKDSNTNGFLDNNFRRVLVDLVKWLHNHIKKWLENDFPRNSPLILWYGDMTFSESYFLYLLILIGFDVVIFHPEGKDMLSILTGENDGSTIYTLPATTPLVPFPKTKPARKETVAHKASKEIERLIHTDDSLLFKPWQFRNYATRSITLKTTYDELFILHKERAMLRPNFEVKNNIVQIPVFFSKIVGVPKNRREYWEKVEQLTYHEITHTIDHLPFTNFIKGNNQYHYQNALGQDGILDPQKMMESNWWKYKELPNGLQFGLALAIARYVENVVIKPLANEAKQQTQLFLFNQVMNIPVEILRLLQQFDYTQQVPKLLIYNTEQNGTLSRSDAALLLLLNEFGIDIILLNPTGQNDIEMFIEEKYFDTHWLDEVSFDQEFQELKVHGQSILKRVIKKLF</sequence>
<dbReference type="InterPro" id="IPR025647">
    <property type="entry name" value="YceG_bac"/>
</dbReference>
<evidence type="ECO:0000313" key="2">
    <source>
        <dbReference type="EMBL" id="MBP0726696.1"/>
    </source>
</evidence>
<dbReference type="AlphaFoldDB" id="A0A940NQ10"/>
<accession>A0A940NQ10</accession>
<dbReference type="EMBL" id="JAGIYQ010000013">
    <property type="protein sequence ID" value="MBP0726696.1"/>
    <property type="molecule type" value="Genomic_DNA"/>
</dbReference>
<name>A0A940NQ10_9BACI</name>
<comment type="caution">
    <text evidence="2">The sequence shown here is derived from an EMBL/GenBank/DDBJ whole genome shotgun (WGS) entry which is preliminary data.</text>
</comment>
<feature type="domain" description="Putative component of 'biosynthetic module'" evidence="1">
    <location>
        <begin position="290"/>
        <end position="510"/>
    </location>
</feature>
<dbReference type="Proteomes" id="UP000682134">
    <property type="component" value="Unassembled WGS sequence"/>
</dbReference>
<dbReference type="Pfam" id="PF14266">
    <property type="entry name" value="YceG_bac"/>
    <property type="match status" value="2"/>
</dbReference>
<evidence type="ECO:0000259" key="1">
    <source>
        <dbReference type="Pfam" id="PF14266"/>
    </source>
</evidence>
<reference evidence="2" key="1">
    <citation type="submission" date="2021-04" db="EMBL/GenBank/DDBJ databases">
        <title>Genome seq and assembly of Bacillus sp.</title>
        <authorList>
            <person name="Chhetri G."/>
        </authorList>
    </citation>
    <scope>NUCLEOTIDE SEQUENCE</scope>
    <source>
        <strain evidence="2">RG28</strain>
    </source>
</reference>
<proteinExistence type="predicted"/>
<dbReference type="RefSeq" id="WP_209407037.1">
    <property type="nucleotide sequence ID" value="NZ_JAGIYQ010000013.1"/>
</dbReference>
<gene>
    <name evidence="2" type="ORF">J5Y03_16175</name>
</gene>
<organism evidence="2 3">
    <name type="scientific">Gottfriedia endophytica</name>
    <dbReference type="NCBI Taxonomy" id="2820819"/>
    <lineage>
        <taxon>Bacteria</taxon>
        <taxon>Bacillati</taxon>
        <taxon>Bacillota</taxon>
        <taxon>Bacilli</taxon>
        <taxon>Bacillales</taxon>
        <taxon>Bacillaceae</taxon>
        <taxon>Gottfriedia</taxon>
    </lineage>
</organism>